<evidence type="ECO:0000313" key="3">
    <source>
        <dbReference type="Proteomes" id="UP000093069"/>
    </source>
</evidence>
<dbReference type="EMBL" id="LN999010">
    <property type="protein sequence ID" value="CUX78617.1"/>
    <property type="molecule type" value="Genomic_DNA"/>
</dbReference>
<dbReference type="RefSeq" id="WP_068578789.1">
    <property type="nucleotide sequence ID" value="NZ_CP015193.1"/>
</dbReference>
<dbReference type="Proteomes" id="UP000093069">
    <property type="component" value="Chromosome I"/>
</dbReference>
<gene>
    <name evidence="1" type="ORF">A3L04_04530</name>
    <name evidence="2" type="ORF">CHITON_1838</name>
</gene>
<reference evidence="3" key="2">
    <citation type="submission" date="2016-01" db="EMBL/GenBank/DDBJ databases">
        <authorList>
            <person name="Vorgias C.E."/>
        </authorList>
    </citation>
    <scope>NUCLEOTIDE SEQUENCE [LARGE SCALE GENOMIC DNA]</scope>
</reference>
<dbReference type="KEGG" id="tch:CHITON_1838"/>
<reference evidence="2" key="1">
    <citation type="submission" date="2016-01" db="EMBL/GenBank/DDBJ databases">
        <authorList>
            <person name="Oliw E.H."/>
        </authorList>
    </citation>
    <scope>NUCLEOTIDE SEQUENCE</scope>
    <source>
        <strain evidence="2">1</strain>
    </source>
</reference>
<evidence type="ECO:0000313" key="4">
    <source>
        <dbReference type="Proteomes" id="UP000250189"/>
    </source>
</evidence>
<keyword evidence="4" id="KW-1185">Reference proteome</keyword>
<protein>
    <submittedName>
        <fullName evidence="2">Uncharacterized protein</fullName>
    </submittedName>
</protein>
<dbReference type="EMBL" id="CP015193">
    <property type="protein sequence ID" value="ASJ16391.1"/>
    <property type="molecule type" value="Genomic_DNA"/>
</dbReference>
<name>A0A160VTX3_9EURY</name>
<reference evidence="1 4" key="3">
    <citation type="submission" date="2016-04" db="EMBL/GenBank/DDBJ databases">
        <title>Complete genome sequence of Thermococcus chitonophagus type strain GC74.</title>
        <authorList>
            <person name="Oger P.M."/>
        </authorList>
    </citation>
    <scope>NUCLEOTIDE SEQUENCE [LARGE SCALE GENOMIC DNA]</scope>
    <source>
        <strain evidence="1 4">GC74</strain>
    </source>
</reference>
<proteinExistence type="predicted"/>
<dbReference type="GeneID" id="33321816"/>
<dbReference type="AlphaFoldDB" id="A0A160VTX3"/>
<dbReference type="Proteomes" id="UP000250189">
    <property type="component" value="Chromosome"/>
</dbReference>
<dbReference type="OrthoDB" id="86183at2157"/>
<dbReference type="STRING" id="54262.CHITON_1838"/>
<evidence type="ECO:0000313" key="2">
    <source>
        <dbReference type="EMBL" id="CUX78617.1"/>
    </source>
</evidence>
<accession>A0A160VTX3</accession>
<organism evidence="2 3">
    <name type="scientific">Thermococcus chitonophagus</name>
    <dbReference type="NCBI Taxonomy" id="54262"/>
    <lineage>
        <taxon>Archaea</taxon>
        <taxon>Methanobacteriati</taxon>
        <taxon>Methanobacteriota</taxon>
        <taxon>Thermococci</taxon>
        <taxon>Thermococcales</taxon>
        <taxon>Thermococcaceae</taxon>
        <taxon>Thermococcus</taxon>
    </lineage>
</organism>
<evidence type="ECO:0000313" key="1">
    <source>
        <dbReference type="EMBL" id="ASJ16391.1"/>
    </source>
</evidence>
<sequence>MKIRLAYPDKLVVVEGDKVLVFDGKLVEGELSEVMAYAEGSQAILPEELKKVAMDIKRAIEAMRIPIEVRSREIGVEAY</sequence>